<dbReference type="Pfam" id="PF00975">
    <property type="entry name" value="Thioesterase"/>
    <property type="match status" value="2"/>
</dbReference>
<dbReference type="SUPFAM" id="SSF52777">
    <property type="entry name" value="CoA-dependent acyltransferases"/>
    <property type="match status" value="10"/>
</dbReference>
<proteinExistence type="inferred from homology"/>
<evidence type="ECO:0000313" key="7">
    <source>
        <dbReference type="Proteomes" id="UP000008075"/>
    </source>
</evidence>
<dbReference type="FunFam" id="3.40.50.12780:FF:000012">
    <property type="entry name" value="Non-ribosomal peptide synthetase"/>
    <property type="match status" value="5"/>
</dbReference>
<dbReference type="eggNOG" id="COG3319">
    <property type="taxonomic scope" value="Bacteria"/>
</dbReference>
<evidence type="ECO:0000256" key="1">
    <source>
        <dbReference type="ARBA" id="ARBA00001957"/>
    </source>
</evidence>
<dbReference type="Pfam" id="PF00668">
    <property type="entry name" value="Condensation"/>
    <property type="match status" value="5"/>
</dbReference>
<dbReference type="SMART" id="SM00824">
    <property type="entry name" value="PKS_TE"/>
    <property type="match status" value="1"/>
</dbReference>
<dbReference type="InterPro" id="IPR020845">
    <property type="entry name" value="AMP-binding_CS"/>
</dbReference>
<dbReference type="Gene3D" id="3.30.559.30">
    <property type="entry name" value="Nonribosomal peptide synthetase, condensation domain"/>
    <property type="match status" value="5"/>
</dbReference>
<evidence type="ECO:0000259" key="5">
    <source>
        <dbReference type="PROSITE" id="PS50075"/>
    </source>
</evidence>
<dbReference type="GO" id="GO:0050564">
    <property type="term" value="F:N-(5-amino-5-carboxypentanoyl)-L-cysteinyl-D-valine synthase activity"/>
    <property type="evidence" value="ECO:0007669"/>
    <property type="project" value="UniProtKB-EC"/>
</dbReference>
<dbReference type="Gene3D" id="3.40.50.1820">
    <property type="entry name" value="alpha/beta hydrolase"/>
    <property type="match status" value="2"/>
</dbReference>
<comment type="similarity">
    <text evidence="2">Belongs to the ATP-dependent AMP-binding enzyme family.</text>
</comment>
<feature type="domain" description="Carrier" evidence="5">
    <location>
        <begin position="2095"/>
        <end position="2169"/>
    </location>
</feature>
<dbReference type="Pfam" id="PF00550">
    <property type="entry name" value="PP-binding"/>
    <property type="match status" value="5"/>
</dbReference>
<dbReference type="CDD" id="cd17651">
    <property type="entry name" value="A_NRPS_VisG_like"/>
    <property type="match status" value="1"/>
</dbReference>
<dbReference type="GeneID" id="24904686"/>
<dbReference type="InterPro" id="IPR029058">
    <property type="entry name" value="AB_hydrolase_fold"/>
</dbReference>
<dbReference type="FunFam" id="3.30.559.30:FF:000001">
    <property type="entry name" value="Non-ribosomal peptide synthetase"/>
    <property type="match status" value="4"/>
</dbReference>
<gene>
    <name evidence="6" type="ordered locus">XNC1_2038</name>
</gene>
<dbReference type="PROSITE" id="PS50075">
    <property type="entry name" value="CARRIER"/>
    <property type="match status" value="5"/>
</dbReference>
<dbReference type="KEGG" id="xne:XNC1_2038"/>
<dbReference type="InterPro" id="IPR009081">
    <property type="entry name" value="PP-bd_ACP"/>
</dbReference>
<dbReference type="FunFam" id="3.30.300.30:FF:000010">
    <property type="entry name" value="Enterobactin synthetase component F"/>
    <property type="match status" value="5"/>
</dbReference>
<dbReference type="FunFam" id="2.30.38.10:FF:000001">
    <property type="entry name" value="Non-ribosomal peptide synthetase PvdI"/>
    <property type="match status" value="5"/>
</dbReference>
<dbReference type="GO" id="GO:0072330">
    <property type="term" value="P:monocarboxylic acid biosynthetic process"/>
    <property type="evidence" value="ECO:0007669"/>
    <property type="project" value="UniProtKB-ARBA"/>
</dbReference>
<dbReference type="GO" id="GO:0005829">
    <property type="term" value="C:cytosol"/>
    <property type="evidence" value="ECO:0007669"/>
    <property type="project" value="TreeGrafter"/>
</dbReference>
<evidence type="ECO:0000256" key="4">
    <source>
        <dbReference type="ARBA" id="ARBA00022553"/>
    </source>
</evidence>
<dbReference type="Pfam" id="PF00501">
    <property type="entry name" value="AMP-binding"/>
    <property type="match status" value="5"/>
</dbReference>
<dbReference type="CDD" id="cd19544">
    <property type="entry name" value="E-C_NRPS"/>
    <property type="match status" value="1"/>
</dbReference>
<dbReference type="InterPro" id="IPR023213">
    <property type="entry name" value="CAT-like_dom_sf"/>
</dbReference>
<protein>
    <submittedName>
        <fullName evidence="6">Non-ribosomal peptide synthetase</fullName>
        <ecNumber evidence="6">6.3.2.26</ecNumber>
    </submittedName>
</protein>
<dbReference type="InterPro" id="IPR045851">
    <property type="entry name" value="AMP-bd_C_sf"/>
</dbReference>
<sequence length="5994" mass="665018">MDLDNLKRAVLKKKIKEQLQARKHQKRPPIKPVARDRPLPLSFAQQRLWFLNQLDPAASLAYHLPVALRLIGQLNHQALTQTLNHLVARHESLRTRFRLTEDQPCQYIDPADIGFTLSNEDLRQLDAEARIQRMTELTALEAKTPFNLTQGPLIRGQLLQLTDEEHVLLLSQHHIISDGWSIGVLVHELGALYQAAFHGHDNPLPPMPIQYADYAVWQREWLQGNALTQQRDFWCTQLEGAPALLDLPTDRPRPSVQTYAGSQIPVEFDTTLLNALKSLGQRHNTTLFMTVLAAWSIVLARLSGQDDIVIGAPVANRPHRELEGLIGFFVNTLALRVTLDNTPRVADLLTHIRERALSAYAHQDLPFEQVVEALQPERSLSYSPIFQVMLAFNNTPAKTLTLPGLQLAPAEQMRHSTHFDMTLSLTETDAGLFGELEYAVDLFDSATIKRTVSYLKQVLIEMIKDETQLIANLTMLPDAERQQLLVEFNATASDFPQDALIHQLFEAQAAKTPDATAIVYGEQSLSYGELNRRANRLAHYLIAQGVRPDARVAVCTERNPRMVIGLLAILKAGGAYVPLDPAYPAERLAYMLDDAAPVTLLTQTDWVDKLSSALPTIFLDNDELLLAAQPTDNPNPQRLGLTPHHLAYVIYTSGSTGQPKGVMIEHQSLCNLMTTQQNTLALTADSRVLQFASNSFDACIWECCMAFQSGGSLYLAKRADILPGAVLSGYLRDNLISHVLLSPTALAAMDSLPDTLHTLLVGGEACPATLVKRWSQGRRMLNAYGPTEITVCATIYSCAPYSDDRTEDNPPPIGRPIANTQIYILDAHAQPVPRGVIGEIYIAGAGVARGYLNRPELTAERFLTDPFSTNPDARMYKTGDLGRWLSDGNIEYLGRNDFQVKLRGFRIEPGEIEARLKQCHGVREAVVLAREVLAYNDMTGQKRLVAYLLPQAGVELEPAELRQQLTQYLADYMLPSAFVTLESFPLTPNGKLDRQALPDPDASALVVHRYEAPSGETEIALAEIWQNLLGLEHVGRHDHFFELGGHSLLAVRLVVHIRQTLARELSLQQLFAQPVLMQLAHTLTDSATTTHAIIPVADRSQPLPLSFAQQRLWFLGQLDPAASQAYHLPAALRLSGSLDHHALTVALDRLVARHESLRTRFVLVGGQPCQHIDPADIGFTLSFHDFCQLDPELHTQRVAEFAEQEAQIPFDFTQGPLIRGQLLQLADEEHVLLLTMHHIITDGWSLSVLVRELGAFYRAALNDDDDPLPPLSIQYADYAVWQHDMLQSASLTEQRDFWCSQLDGIPALLTLPTDRPRPALQSYVGDHVPFHLDAPLLASLKTLGQRHNSTLFMTVLTAWSIVLSRLSGQDDIVIGTPVANRPHHELEELIGFFVNTLALRVTFNHDLSVAELIAQVRERALAAYDHQDLPFEQVVEALQPERNLSYSPVFQVMLALNNTPAQALTLPGLQLKPCEQSQHKTHFDLTLSLTETETGLAGALAYAADLFDTTTIERMVGYLTNILTAMTDDETQTIAALPMLTETERQQLLVEFNATASDFPQDALIHQLFEAQAAKTPDATAIVYGEQSLSYAELNQRANRLAHHLMAQGVRPDDRVAICVERNLETIAGLLGILKAGGAYVSLDPAYPSERLAYILEDAAPVAIVTQKTLADKLSGSVPAVFIEDILNDPKFTRTRSCTGTLSFTGTQSSDNPDAQVLGLTSSHLAYVIYTSGSTGLPKGVAIAHRNTVNFLTWAKRTFSPEELNQTLFSTSLNFDLAVYECFAPLISGGTVHIIPDALSLITTEHSATKYVSTKQVATLLNTVPSAIAHLIEANAIPAKIHTVNLAGEALKPHIVEHLFSRSTVQNVCNLYGPSETTTYSTWTRMDRETGFVSHIGRPIANTRIYILDAQQQPVPIGVAGEIYIAGSGVARGYLNRPELTAERFLIDPFCSDLNARMYKTGDLGRWLPDGNIEYLGRNDFQVKLRGFRIELGEIEIQLMKCEGVREAVVIVREDLAYQNIAGQKRLVAYLRPQDGVELIPAELRRKLAQHLAEYMLPSAFVMLNAFPLTPNGKLDRQALPAPDSSAVVARGYEAPIGEVETALVQIWQDLLKLEQVGRYDHFFELGGHSLMIVNLIEQLHNFGWRLDVRSVFATPVLNELAQSILASQNDTRDFVVPPNLIPADCTEITPEMLPLVSLSQDEINAITDTIPGGVSNVQDIYPLAPLQKGILFQHLLQTQGDDYLLQSMLAFDTRERLDAFLNALQTVINRHDILRTSAYWQDLAEPVQVVWRQATLSANLFTPATTDDVTSQLRAHTDPRRHRLNLGHAPLFATDFAHDPIQNEWLLSLRFHHLVSDHMTLELIFAEIALVLQRNKLKHDPLQEQAEILPPALPYRNFIAQTLSMPMTAHEDYFRARFADIDEPTAPFGILKVQSDHSAINEARRPIEPELAKAIRSQARRLGISPSVLFHVALAQVLAHTSGHDDVVFGSVLLGRLQGISGAGRILGMFINTLPMRISLNEHSALEVVKATYRNLTELLEHEQAPLSLAQQCSGVAQPTPLFSVLLNYRHNHVNESDAVNAAWAGMRVLAAEERTNYPISLSVDDSGTDFHLMAQTVDSLDPARIINYLVTAIRGLIETLIHHPQQPILQVPVLPAAEQQQLLVDFNTTQVDFPQNALIHQLFETEAARHPADIAIVCRSTVCRDTVYSDTVHENQSLSYDELNRRANRLAHYLITLGVRPDDRVAMCVERSLEMVIGLLAILKAGGAYVPLDPAYPAERLFYMLEDSAPVVLLTQTASDNIFTHTDPLSIPTVILDAQTSLMETQPDHNPEVSALTAHHLAYVVYTSGSTGLPKGVMNSHQALCNRLLWFVRDILTHPLVAALKTSISFVDSVTETLGTLLSGGKLVVFNDHEVKDLVRFSEGLQRFDVNYLVVVPSLLKLLIQNHGESLKSIRTLICSGEKLAPELAREVVTHCPWLRLLNFYGSSEVTGDATWYEYSAEHGVPEAAVIGRPIANIQSYILDSHGRPVPLGVTGEIYIAGNGVARGYLNRPELTAERFLADPFSAHPDARMYKTGDLGRWLPDGNIEYLGRNDFQVKLRGFRIELGEIEARLAGYHGVHEAVVLAREDEPGQKRLVAYLRPQEGFELKPAELRQELAQHLADYMLPSAFVTLDAFPLTPSGKLNRQAFPAPDSSSVIAQRYEAPVGETETALAQIWQTLLGLERIGRHDHFFELGGHSLLAVQLVARIRQSLARELPLHKIFTQPVLMMLAHTLGEIAKTTQTVIPTTDRSQPLPLSFAQQRLWFLGQLDPSASQAYHLPAALRLTGSLNHHALTFALDSLVARHESLRTRFVSIEGQPFQHIDPADCKFSLSCQDLRQLSPELHNQRVAELAALEARTRFDFAQGPLIRGQLLQLADEEHVLLLTMHHIITDGWSIGVLVRELGVFYRAALNGENEPLPSLPIQYADYAVWQRDQRQEATLKSQRDFWCTLLEDIPALLTLPTDRPRPSVQTYIGGQVPFCFDAPLLASLKKLGQRHNTTLFMTVLSAWSIVLARFSGQDDIVIGTPVANRPHQELEGLIGFFVNTLALRVRFSDNPSVAELLAQIRERTLAAYAHQELPFEQVVEALQPERSLSYSPIFQVMMTLNNTPAQQLTLPDLQLSSIEQVHYGALFDLTLSLAETESALVGTLSYAADLFDSDTIERLIGYLKNILTAMSTDETQSVATLPILPDSERQKLLINFNATEANYPEDTFIPPLFEIQAAQNPNAPAVVLGDQSLSYAELNHRANRLAHYLIALGVRPDERVAICVERSFDMVVGLLAILKAGGAYVPLDPAYPAERLAYMLRDAKPVALLTQNALADRLNSAIPSAGHITVVLDTEEQAQILMKQPAFNPDPYALGLASHHLAYVIYTSGSTGLPKGVEMPLAVLSNLLLWHRHATSQPSGAGKTLQFAALGFDVAFQETFTTLCEGGCLVLINETVRREPHQLLRLIEQEQIDRLFLPYIALQQLAEAASDGQEDIACLAHIVTAGEQLRITPAIQHLLQRAGNCRLHNHYGPSESHVATAYILDKQREQWPLFPPIGRPIANARIYILDGYGQPAPLGVAGEIYIAGTGVARGYLNRPALTAERFRPDPFSANPLARMYKTGDLGRWLPDGNIEYLGRNDFQVKIRGFRIELGEIEAKLMDCRGVREAVVIAREDEPGQKRLVAYLRPLDGAELVPAELREQLSRHLADAMLPGAFVTLETFPLTPNGKLDRQSLPVPDASSVAMRCYAAPVGETEIVLAQIWQTLLGLERVGRHDHFFELGGHSLLAVRLVVRIRQTLARELSLQQLFAQPVLMQLAHTLTDSATTTHAIIPVADRSQPLPLSFAQQRLWFLGQLDPAASQAYHLPAALRLSGSLDHHALTVALDRLVARHESLRTRFVLVGGQPCQHIDPADIGFTLSFHDFCQLDPELHTQRVAEFAEQEAQIPFDFTQGPLIRGQLLQLADEEHVLLLTMHHIITDGWSLSVLVRELGAFYRAALNDDDDPLPPLSIQYADYAVWQHDMLQSASLTEQRDFWCSQLDGIPALLTLPTDRPRPALQSYVGDHVPFHLDAPLLASLKTLGQRHNSTLFMTVLTAWSIVLSRLSGQDDIVIGTPVANRPHHELEELIGFFVNTLTLRVTFNHDLSVAELIAQVRERALAAYDHQDLPFEQVVEALQPERNLSYSPVFQVMLALNNTPAQALTLPGLQLKPCEQSQHKTHFDLTLSLTETETGLAGALAYAADLFDTTTIERMVGYLTNILTAMTDDETQTIAALPMLTETERQQLLVDFNATQTDFPQDALIHQQFEAQVLQHPDATAVVYEGQALSYHELNQRANRLAHHLIALGVRPDDRIAICVERSLDSVVGLLAILKAGGAYVPLDPDYPTERLAYMLEDAAPVVLLTQTSQLDKLSGTMPVVILDTQNALLESQSIHNPETQMQGLTSRHLAYVIYTSGSTGQPKGVMVEHRNVLRLIINNGFADIGPDDCIAHCANMAFDASTWEIWSALLNGGCLHVVSQPVLLDPVRFCDSLIRGKVTGLWLTAGLFNEYLDTLKPVFRQLRYLLIGGDVLDPNKIQQVQLAESKPTYLINGYGPTETTTFAATYTIPSSVDVARSIPIGRPIANTQIYILDSQGRPVPVGVAGEIYIAGNGVARGYLNRPELTAERFLADPFSQDTDAHMYKTGDLGRWLADGNIEYLGRNDFQVKLRGFRIEPGEIEARLKQCHGVREAVVLAREVLAYNDMAGQKRLVAYLLPQAGVELVPAELRQQLTQYLADYMLPSAFVTLESLPLTPNGKLDRQALPDPDASALVVHRYEAPSGETEIALAEIWQNLLGLEHVGRHDHFFELGGHSLLTVKLLNLMREKNMEVPLTALFAHPTLCHLASIVGEQLIVPASPFDENPVPLKPTGALLPLFLIHEASGDPLVYSPLAALLPPELPVYALQALGIHTIEHPPVSIEALAASHIQAIRRIQPQGPYRLAGWSIGGLIAYEMAQQLITGGEAVEFLGMIDAYIDSDNNAPNHHAGKDHDEPSKTGPVADKEAQRIASFIDSLRTQENINDEQALEELHTFSQLEQIIDYCIDHQWFPTGITREDILLRLYSAEMITQLGQNYIAPKSSLPVHLYVADDHNGDVWRGWRDIIGQNSELHLIGGTHFSIMSRPLLNHLADSMIEHLNAVPAFDPRVIIQQGSQFVPPLFCLPGAGASPSSLLELTLAFPRQLPIYALQARGFTAEHNVPYSSVEGAARAYIRIIRQTQPRGPYHLLGHSFGGWIAFEMALQLQAEGETVSDLILIDTDEPNQPGSIIKSFNSIETIMELIDIYNMILDQPLPLTRQDFDPLSPDEQTQYLHNSLVKAGLFPAKTPVSLLQGIIRVMQANLNTGYQPRTLYKGLVHLVNAEQGDTDERKTREHQWNNHVTQLNTILTPGNHMTMLSTPQIEQWLPKLWQELSYMNNPLLNNGL</sequence>
<dbReference type="EMBL" id="FN667742">
    <property type="protein sequence ID" value="CBJ90098.1"/>
    <property type="molecule type" value="Genomic_DNA"/>
</dbReference>
<dbReference type="Proteomes" id="UP000008075">
    <property type="component" value="Chromosome"/>
</dbReference>
<dbReference type="SUPFAM" id="SSF56801">
    <property type="entry name" value="Acetyl-CoA synthetase-like"/>
    <property type="match status" value="5"/>
</dbReference>
<keyword evidence="3" id="KW-0596">Phosphopantetheine</keyword>
<dbReference type="eggNOG" id="COG1020">
    <property type="taxonomic scope" value="Bacteria"/>
</dbReference>
<organism evidence="6 7">
    <name type="scientific">Xenorhabdus nematophila (strain ATCC 19061 / DSM 3370 / CCUG 14189 / LMG 1036 / NCIMB 9965 / AN6)</name>
    <dbReference type="NCBI Taxonomy" id="406817"/>
    <lineage>
        <taxon>Bacteria</taxon>
        <taxon>Pseudomonadati</taxon>
        <taxon>Pseudomonadota</taxon>
        <taxon>Gammaproteobacteria</taxon>
        <taxon>Enterobacterales</taxon>
        <taxon>Morganellaceae</taxon>
        <taxon>Xenorhabdus</taxon>
    </lineage>
</organism>
<comment type="cofactor">
    <cofactor evidence="1">
        <name>pantetheine 4'-phosphate</name>
        <dbReference type="ChEBI" id="CHEBI:47942"/>
    </cofactor>
</comment>
<reference evidence="6 7" key="1">
    <citation type="journal article" date="2011" name="PLoS ONE">
        <title>The entomopathogenic bacterial endosymbionts xenorhabdus and photorhabdus: convergent lifestyles from divergent genomes.</title>
        <authorList>
            <person name="Chaston J.M."/>
            <person name="Suen G."/>
            <person name="Tucker S.L."/>
            <person name="Andersen A.W."/>
            <person name="Bhasin A."/>
            <person name="Bode E."/>
            <person name="Bode H.B."/>
            <person name="Brachmann A.O."/>
            <person name="Cowles C.E."/>
            <person name="Cowles K.N."/>
            <person name="Darby C."/>
            <person name="de Leon L."/>
            <person name="Drace K."/>
            <person name="Du Z."/>
            <person name="Givaudan A."/>
            <person name="Herbert Tran E.E."/>
            <person name="Jewell K.A."/>
            <person name="Knack J.J."/>
            <person name="Krasomil-Osterfeld K.C."/>
            <person name="Kukor R."/>
            <person name="Lanois A."/>
            <person name="Latreille P."/>
            <person name="Leimgruber N.K."/>
            <person name="Lipke C.M."/>
            <person name="Liu R."/>
            <person name="Lu X."/>
            <person name="Martens E.C."/>
            <person name="Marri P.R."/>
            <person name="Medigue C."/>
            <person name="Menard M.L."/>
            <person name="Miller N.M."/>
            <person name="Morales-Soto N."/>
            <person name="Norton S."/>
            <person name="Ogier J.C."/>
            <person name="Orchard S.S."/>
            <person name="Park D."/>
            <person name="Park Y."/>
            <person name="Qurollo B.A."/>
            <person name="Sugar D.R."/>
            <person name="Richards G.R."/>
            <person name="Rouy Z."/>
            <person name="Slominski B."/>
            <person name="Slominski K."/>
            <person name="Snyder H."/>
            <person name="Tjaden B.C."/>
            <person name="van der Hoeven R."/>
            <person name="Welch R.D."/>
            <person name="Wheeler C."/>
            <person name="Xiang B."/>
            <person name="Barbazuk B."/>
            <person name="Gaudriault S."/>
            <person name="Goodner B."/>
            <person name="Slater S.C."/>
            <person name="Forst S."/>
            <person name="Goldman B.S."/>
            <person name="Goodrich-Blair H."/>
        </authorList>
    </citation>
    <scope>NUCLEOTIDE SEQUENCE [LARGE SCALE GENOMIC DNA]</scope>
    <source>
        <strain evidence="7">ATCC 19061 / DSM 3370 / CCUG 14189 / LMG 1036 / NCIMB 9965 / AN6</strain>
    </source>
</reference>
<dbReference type="InterPro" id="IPR001242">
    <property type="entry name" value="Condensation_dom"/>
</dbReference>
<feature type="domain" description="Carrier" evidence="5">
    <location>
        <begin position="5350"/>
        <end position="5424"/>
    </location>
</feature>
<dbReference type="PANTHER" id="PTHR45527">
    <property type="entry name" value="NONRIBOSOMAL PEPTIDE SYNTHETASE"/>
    <property type="match status" value="1"/>
</dbReference>
<dbReference type="InterPro" id="IPR025110">
    <property type="entry name" value="AMP-bd_C"/>
</dbReference>
<dbReference type="Gene3D" id="3.40.50.980">
    <property type="match status" value="10"/>
</dbReference>
<dbReference type="PROSITE" id="PS00012">
    <property type="entry name" value="PHOSPHOPANTETHEINE"/>
    <property type="match status" value="5"/>
</dbReference>
<dbReference type="NCBIfam" id="TIGR01733">
    <property type="entry name" value="AA-adenyl-dom"/>
    <property type="match status" value="5"/>
</dbReference>
<feature type="domain" description="Carrier" evidence="5">
    <location>
        <begin position="4282"/>
        <end position="4357"/>
    </location>
</feature>
<dbReference type="NCBIfam" id="NF003417">
    <property type="entry name" value="PRK04813.1"/>
    <property type="match status" value="5"/>
</dbReference>
<dbReference type="CDD" id="cd19531">
    <property type="entry name" value="LCL_NRPS-like"/>
    <property type="match status" value="4"/>
</dbReference>
<dbReference type="InterPro" id="IPR020806">
    <property type="entry name" value="PKS_PP-bd"/>
</dbReference>
<dbReference type="InterPro" id="IPR000873">
    <property type="entry name" value="AMP-dep_synth/lig_dom"/>
</dbReference>
<dbReference type="FunFam" id="1.10.1200.10:FF:000005">
    <property type="entry name" value="Nonribosomal peptide synthetase 1"/>
    <property type="match status" value="2"/>
</dbReference>
<evidence type="ECO:0000313" key="6">
    <source>
        <dbReference type="EMBL" id="CBJ90098.1"/>
    </source>
</evidence>
<dbReference type="PANTHER" id="PTHR45527:SF1">
    <property type="entry name" value="FATTY ACID SYNTHASE"/>
    <property type="match status" value="1"/>
</dbReference>
<dbReference type="SMART" id="SM00823">
    <property type="entry name" value="PKS_PP"/>
    <property type="match status" value="4"/>
</dbReference>
<dbReference type="FunFam" id="3.40.50.980:FF:000001">
    <property type="entry name" value="Non-ribosomal peptide synthetase"/>
    <property type="match status" value="5"/>
</dbReference>
<dbReference type="InterPro" id="IPR010071">
    <property type="entry name" value="AA_adenyl_dom"/>
</dbReference>
<dbReference type="GO" id="GO:0043041">
    <property type="term" value="P:amino acid activation for nonribosomal peptide biosynthetic process"/>
    <property type="evidence" value="ECO:0007669"/>
    <property type="project" value="TreeGrafter"/>
</dbReference>
<dbReference type="HOGENOM" id="CLU_223048_0_0_6"/>
<dbReference type="Gene3D" id="3.30.559.10">
    <property type="entry name" value="Chloramphenicol acetyltransferase-like domain"/>
    <property type="match status" value="5"/>
</dbReference>
<dbReference type="CDD" id="cd05930">
    <property type="entry name" value="A_NRPS"/>
    <property type="match status" value="1"/>
</dbReference>
<keyword evidence="7" id="KW-1185">Reference proteome</keyword>
<dbReference type="GO" id="GO:0031177">
    <property type="term" value="F:phosphopantetheine binding"/>
    <property type="evidence" value="ECO:0007669"/>
    <property type="project" value="InterPro"/>
</dbReference>
<dbReference type="STRING" id="406817.XNC1_2038"/>
<dbReference type="InterPro" id="IPR006162">
    <property type="entry name" value="Ppantetheine_attach_site"/>
</dbReference>
<dbReference type="Gene3D" id="2.30.38.10">
    <property type="entry name" value="Luciferase, Domain 3"/>
    <property type="match status" value="5"/>
</dbReference>
<dbReference type="FunFam" id="3.30.559.10:FF:000012">
    <property type="entry name" value="Non-ribosomal peptide synthetase"/>
    <property type="match status" value="4"/>
</dbReference>
<dbReference type="FunFam" id="1.10.1200.10:FF:000016">
    <property type="entry name" value="Non-ribosomal peptide synthase"/>
    <property type="match status" value="3"/>
</dbReference>
<dbReference type="PROSITE" id="PS00455">
    <property type="entry name" value="AMP_BINDING"/>
    <property type="match status" value="5"/>
</dbReference>
<dbReference type="Gene3D" id="1.10.1200.10">
    <property type="entry name" value="ACP-like"/>
    <property type="match status" value="5"/>
</dbReference>
<dbReference type="RefSeq" id="WP_013184216.1">
    <property type="nucleotide sequence ID" value="NC_014228.1"/>
</dbReference>
<evidence type="ECO:0000256" key="2">
    <source>
        <dbReference type="ARBA" id="ARBA00006432"/>
    </source>
</evidence>
<dbReference type="InterPro" id="IPR001031">
    <property type="entry name" value="Thioesterase"/>
</dbReference>
<dbReference type="GO" id="GO:0044550">
    <property type="term" value="P:secondary metabolite biosynthetic process"/>
    <property type="evidence" value="ECO:0007669"/>
    <property type="project" value="UniProtKB-ARBA"/>
</dbReference>
<dbReference type="Gene3D" id="3.30.300.30">
    <property type="match status" value="5"/>
</dbReference>
<dbReference type="Pfam" id="PF13193">
    <property type="entry name" value="AMP-binding_C"/>
    <property type="match status" value="5"/>
</dbReference>
<dbReference type="CDD" id="cd12117">
    <property type="entry name" value="A_NRPS_Srf_like"/>
    <property type="match status" value="1"/>
</dbReference>
<keyword evidence="4" id="KW-0597">Phosphoprotein</keyword>
<dbReference type="SUPFAM" id="SSF47336">
    <property type="entry name" value="ACP-like"/>
    <property type="match status" value="5"/>
</dbReference>
<dbReference type="SUPFAM" id="SSF53474">
    <property type="entry name" value="alpha/beta-Hydrolases"/>
    <property type="match status" value="2"/>
</dbReference>
<dbReference type="InterPro" id="IPR036736">
    <property type="entry name" value="ACP-like_sf"/>
</dbReference>
<feature type="domain" description="Carrier" evidence="5">
    <location>
        <begin position="1012"/>
        <end position="1087"/>
    </location>
</feature>
<feature type="domain" description="Carrier" evidence="5">
    <location>
        <begin position="3207"/>
        <end position="3282"/>
    </location>
</feature>
<name>D3VEI6_XENNA</name>
<accession>D3VEI6</accession>
<keyword evidence="6" id="KW-0436">Ligase</keyword>
<dbReference type="InterPro" id="IPR020802">
    <property type="entry name" value="TesA-like"/>
</dbReference>
<dbReference type="CDD" id="cd17652">
    <property type="entry name" value="A_NRPS_CmdD_like"/>
    <property type="match status" value="1"/>
</dbReference>
<dbReference type="NCBIfam" id="NF004282">
    <property type="entry name" value="PRK05691.1"/>
    <property type="match status" value="6"/>
</dbReference>
<evidence type="ECO:0000256" key="3">
    <source>
        <dbReference type="ARBA" id="ARBA00022450"/>
    </source>
</evidence>
<dbReference type="EC" id="6.3.2.26" evidence="6"/>